<dbReference type="AlphaFoldDB" id="A0A9X8EIE2"/>
<dbReference type="GO" id="GO:0006633">
    <property type="term" value="P:fatty acid biosynthetic process"/>
    <property type="evidence" value="ECO:0007669"/>
    <property type="project" value="InterPro"/>
</dbReference>
<dbReference type="InterPro" id="IPR003965">
    <property type="entry name" value="Fatty_acid_synthase"/>
</dbReference>
<organism evidence="2 3">
    <name type="scientific">Pseudomonas putida</name>
    <name type="common">Arthrobacter siderocapsulatus</name>
    <dbReference type="NCBI Taxonomy" id="303"/>
    <lineage>
        <taxon>Bacteria</taxon>
        <taxon>Pseudomonadati</taxon>
        <taxon>Pseudomonadota</taxon>
        <taxon>Gammaproteobacteria</taxon>
        <taxon>Pseudomonadales</taxon>
        <taxon>Pseudomonadaceae</taxon>
        <taxon>Pseudomonas</taxon>
    </lineage>
</organism>
<name>A0A9X8EIE2_PSEPU</name>
<dbReference type="SUPFAM" id="SSF54637">
    <property type="entry name" value="Thioesterase/thiol ester dehydrase-isomerase"/>
    <property type="match status" value="2"/>
</dbReference>
<sequence length="292" mass="32234">MSMDRHWHDLHCTQGLSGLYLKAARKRSITGDSLPASGLHCAIGVNPQRLQAYRKLCHFGDDSHLPPTFPHVMAFALQLQLLTADDFPFPLLGLVHLNNRIRVVRPLGGIGTLRFSVFVDNLQPHAKGATFDLMTEAEDSLGLLWHERSRMLCRGVKLEGEQPAVDTPEPLPLGELTRWYADSDIGRRYAKVCGDYNPIHLSALSARLFGFPQAIAHGMWSKAMALAALRGHLPLSGYEVDVAFHKPVRLPSEVVLEGSAVAPDGQFRLVGHGDLVHMTGSWHTLHESSRPA</sequence>
<proteinExistence type="predicted"/>
<dbReference type="PANTHER" id="PTHR43841:SF1">
    <property type="entry name" value="3-HYDROXYACYL-THIOESTER DEHYDRATASE X"/>
    <property type="match status" value="1"/>
</dbReference>
<evidence type="ECO:0000259" key="1">
    <source>
        <dbReference type="Pfam" id="PF01575"/>
    </source>
</evidence>
<gene>
    <name evidence="2" type="ORF">EDF85_3599</name>
</gene>
<accession>A0A9X8EIE2</accession>
<dbReference type="InterPro" id="IPR002539">
    <property type="entry name" value="MaoC-like_dom"/>
</dbReference>
<dbReference type="PRINTS" id="PR01483">
    <property type="entry name" value="FASYNTHASE"/>
</dbReference>
<dbReference type="InterPro" id="IPR029069">
    <property type="entry name" value="HotDog_dom_sf"/>
</dbReference>
<dbReference type="GO" id="GO:0004312">
    <property type="term" value="F:fatty acid synthase activity"/>
    <property type="evidence" value="ECO:0007669"/>
    <property type="project" value="InterPro"/>
</dbReference>
<dbReference type="Pfam" id="PF01575">
    <property type="entry name" value="MaoC_dehydratas"/>
    <property type="match status" value="1"/>
</dbReference>
<dbReference type="PANTHER" id="PTHR43841">
    <property type="entry name" value="3-HYDROXYACYL-THIOESTER DEHYDRATASE HTDX-RELATED"/>
    <property type="match status" value="1"/>
</dbReference>
<dbReference type="Proteomes" id="UP000269115">
    <property type="component" value="Unassembled WGS sequence"/>
</dbReference>
<comment type="caution">
    <text evidence="2">The sequence shown here is derived from an EMBL/GenBank/DDBJ whole genome shotgun (WGS) entry which is preliminary data.</text>
</comment>
<evidence type="ECO:0000313" key="3">
    <source>
        <dbReference type="Proteomes" id="UP000269115"/>
    </source>
</evidence>
<evidence type="ECO:0000313" key="2">
    <source>
        <dbReference type="EMBL" id="ROQ47871.1"/>
    </source>
</evidence>
<feature type="domain" description="MaoC-like" evidence="1">
    <location>
        <begin position="187"/>
        <end position="261"/>
    </location>
</feature>
<dbReference type="GO" id="GO:0005835">
    <property type="term" value="C:fatty acid synthase complex"/>
    <property type="evidence" value="ECO:0007669"/>
    <property type="project" value="InterPro"/>
</dbReference>
<reference evidence="2 3" key="1">
    <citation type="submission" date="2018-11" db="EMBL/GenBank/DDBJ databases">
        <title>Genomic analyses of the natural microbiome of Caenorhabditis elegans.</title>
        <authorList>
            <person name="Samuel B."/>
        </authorList>
    </citation>
    <scope>NUCLEOTIDE SEQUENCE [LARGE SCALE GENOMIC DNA]</scope>
    <source>
        <strain evidence="2 3">BIGb0473</strain>
    </source>
</reference>
<dbReference type="Gene3D" id="3.10.129.10">
    <property type="entry name" value="Hotdog Thioesterase"/>
    <property type="match status" value="1"/>
</dbReference>
<dbReference type="EMBL" id="RJUR01000015">
    <property type="protein sequence ID" value="ROQ47871.1"/>
    <property type="molecule type" value="Genomic_DNA"/>
</dbReference>
<protein>
    <submittedName>
        <fullName evidence="2">MaoC dehydratase-like protein</fullName>
    </submittedName>
</protein>